<gene>
    <name evidence="2" type="ORF">CPLU01_07520</name>
</gene>
<feature type="region of interest" description="Disordered" evidence="1">
    <location>
        <begin position="115"/>
        <end position="236"/>
    </location>
</feature>
<evidence type="ECO:0000256" key="1">
    <source>
        <dbReference type="SAM" id="MobiDB-lite"/>
    </source>
</evidence>
<evidence type="ECO:0000313" key="2">
    <source>
        <dbReference type="EMBL" id="KAF6830105.1"/>
    </source>
</evidence>
<name>A0A8H6NEY2_9PEZI</name>
<feature type="compositionally biased region" description="Pro residues" evidence="1">
    <location>
        <begin position="142"/>
        <end position="151"/>
    </location>
</feature>
<evidence type="ECO:0000313" key="3">
    <source>
        <dbReference type="Proteomes" id="UP000654918"/>
    </source>
</evidence>
<dbReference type="AlphaFoldDB" id="A0A8H6NEY2"/>
<sequence length="236" mass="25489">MTSGGGLPDQPRQGKTRRPSPSPMNAKDRKQQTEPASTEEMSQSITCRILLQLLWSANCKSVQASDAEPGRTSPGAVSSCKPDQRFLVAACRSSRHITSPMARHANDSILEDTKEQVTVTADRPIEPHRGRTGLVPRDGDRPPPPPPPAPSPATSLLRRQKQPAESMRTAKRVYGRAREGGEKETPTSDVQGKKSLFSELPILRSTLRSTYENSGGGDDEDDNDDGERGSLAGLPG</sequence>
<feature type="compositionally biased region" description="Polar residues" evidence="1">
    <location>
        <begin position="33"/>
        <end position="43"/>
    </location>
</feature>
<comment type="caution">
    <text evidence="2">The sequence shown here is derived from an EMBL/GenBank/DDBJ whole genome shotgun (WGS) entry which is preliminary data.</text>
</comment>
<reference evidence="2" key="1">
    <citation type="journal article" date="2020" name="Phytopathology">
        <title>Genome Sequence Resources of Colletotrichum truncatum, C. plurivorum, C. musicola, and C. sojae: Four Species Pathogenic to Soybean (Glycine max).</title>
        <authorList>
            <person name="Rogerio F."/>
            <person name="Boufleur T.R."/>
            <person name="Ciampi-Guillardi M."/>
            <person name="Sukno S.A."/>
            <person name="Thon M.R."/>
            <person name="Massola Junior N.S."/>
            <person name="Baroncelli R."/>
        </authorList>
    </citation>
    <scope>NUCLEOTIDE SEQUENCE</scope>
    <source>
        <strain evidence="2">LFN00145</strain>
    </source>
</reference>
<accession>A0A8H6NEY2</accession>
<dbReference type="Proteomes" id="UP000654918">
    <property type="component" value="Unassembled WGS sequence"/>
</dbReference>
<proteinExistence type="predicted"/>
<dbReference type="EMBL" id="WIGO01000098">
    <property type="protein sequence ID" value="KAF6830105.1"/>
    <property type="molecule type" value="Genomic_DNA"/>
</dbReference>
<keyword evidence="3" id="KW-1185">Reference proteome</keyword>
<protein>
    <submittedName>
        <fullName evidence="2">Uncharacterized protein</fullName>
    </submittedName>
</protein>
<organism evidence="2 3">
    <name type="scientific">Colletotrichum plurivorum</name>
    <dbReference type="NCBI Taxonomy" id="2175906"/>
    <lineage>
        <taxon>Eukaryota</taxon>
        <taxon>Fungi</taxon>
        <taxon>Dikarya</taxon>
        <taxon>Ascomycota</taxon>
        <taxon>Pezizomycotina</taxon>
        <taxon>Sordariomycetes</taxon>
        <taxon>Hypocreomycetidae</taxon>
        <taxon>Glomerellales</taxon>
        <taxon>Glomerellaceae</taxon>
        <taxon>Colletotrichum</taxon>
        <taxon>Colletotrichum orchidearum species complex</taxon>
    </lineage>
</organism>
<feature type="region of interest" description="Disordered" evidence="1">
    <location>
        <begin position="1"/>
        <end position="43"/>
    </location>
</feature>
<feature type="compositionally biased region" description="Basic and acidic residues" evidence="1">
    <location>
        <begin position="176"/>
        <end position="186"/>
    </location>
</feature>